<dbReference type="InterPro" id="IPR045247">
    <property type="entry name" value="Oye-like"/>
</dbReference>
<dbReference type="GO" id="GO:0010181">
    <property type="term" value="F:FMN binding"/>
    <property type="evidence" value="ECO:0007669"/>
    <property type="project" value="InterPro"/>
</dbReference>
<keyword evidence="3" id="KW-1185">Reference proteome</keyword>
<dbReference type="GO" id="GO:0016491">
    <property type="term" value="F:oxidoreductase activity"/>
    <property type="evidence" value="ECO:0007669"/>
    <property type="project" value="InterPro"/>
</dbReference>
<organism evidence="2 3">
    <name type="scientific">Didymella heteroderae</name>
    <dbReference type="NCBI Taxonomy" id="1769908"/>
    <lineage>
        <taxon>Eukaryota</taxon>
        <taxon>Fungi</taxon>
        <taxon>Dikarya</taxon>
        <taxon>Ascomycota</taxon>
        <taxon>Pezizomycotina</taxon>
        <taxon>Dothideomycetes</taxon>
        <taxon>Pleosporomycetidae</taxon>
        <taxon>Pleosporales</taxon>
        <taxon>Pleosporineae</taxon>
        <taxon>Didymellaceae</taxon>
        <taxon>Didymella</taxon>
    </lineage>
</organism>
<dbReference type="AlphaFoldDB" id="A0A9P4WXD2"/>
<dbReference type="OrthoDB" id="276546at2759"/>
<dbReference type="PANTHER" id="PTHR22893:SF91">
    <property type="entry name" value="NADPH DEHYDROGENASE 2-RELATED"/>
    <property type="match status" value="1"/>
</dbReference>
<gene>
    <name evidence="2" type="ORF">E8E12_007223</name>
</gene>
<evidence type="ECO:0000313" key="2">
    <source>
        <dbReference type="EMBL" id="KAF3044313.1"/>
    </source>
</evidence>
<dbReference type="SUPFAM" id="SSF51395">
    <property type="entry name" value="FMN-linked oxidoreductases"/>
    <property type="match status" value="1"/>
</dbReference>
<name>A0A9P4WXD2_9PLEO</name>
<proteinExistence type="predicted"/>
<feature type="domain" description="NADH:flavin oxidoreductase/NADH oxidase N-terminal" evidence="1">
    <location>
        <begin position="12"/>
        <end position="375"/>
    </location>
</feature>
<comment type="caution">
    <text evidence="2">The sequence shown here is derived from an EMBL/GenBank/DDBJ whole genome shotgun (WGS) entry which is preliminary data.</text>
</comment>
<dbReference type="Pfam" id="PF00724">
    <property type="entry name" value="Oxidored_FMN"/>
    <property type="match status" value="1"/>
</dbReference>
<dbReference type="Gene3D" id="3.20.20.70">
    <property type="entry name" value="Aldolase class I"/>
    <property type="match status" value="1"/>
</dbReference>
<accession>A0A9P4WXD2</accession>
<dbReference type="InterPro" id="IPR013785">
    <property type="entry name" value="Aldolase_TIM"/>
</dbReference>
<dbReference type="EMBL" id="SWKV01000009">
    <property type="protein sequence ID" value="KAF3044313.1"/>
    <property type="molecule type" value="Genomic_DNA"/>
</dbReference>
<sequence length="404" mass="44427">MIGIETSNAPYLLEPFELSRSLTLRNRICMGSMTRNRNTNANKPTSAATQYYTDRARNGAGLIVAEGTFISPTGSEWLHAPLMTSLSHALAWKPITSAVHSVGGTIFFQPWHEGRAQNDLAPMLLETSYPVLAPSAIPAKAGKYRFLPGVPGHTSNITAMTPSHIVDVIAQYATSCSLAKTAGFDGVEIIAQGGYLIHNFLCTRSNTRTDVYGGSAPNRCRFLLEVVDAIAAVYPMSRIGVKIAPCDNVADIACSYPELSETYTFLIRELVRKGIGFVNLSRRGCAKGEPNDDFSDSTTRPDGMELPTGYEPLDEFGPLVKCEGSRTKLMVNYGYSVDEAEELVKQGRIDLITFGRPFIYNPEQDLVERIRKNVPFVKNDRGGKVNYGPYEEVNENYNDWPTAT</sequence>
<reference evidence="2" key="1">
    <citation type="submission" date="2019-04" db="EMBL/GenBank/DDBJ databases">
        <title>Sequencing of skin fungus with MAO and IRED activity.</title>
        <authorList>
            <person name="Marsaioli A.J."/>
            <person name="Bonatto J.M.C."/>
            <person name="Reis Junior O."/>
        </authorList>
    </citation>
    <scope>NUCLEOTIDE SEQUENCE</scope>
    <source>
        <strain evidence="2">28M1</strain>
    </source>
</reference>
<dbReference type="Proteomes" id="UP000758155">
    <property type="component" value="Unassembled WGS sequence"/>
</dbReference>
<protein>
    <recommendedName>
        <fullName evidence="1">NADH:flavin oxidoreductase/NADH oxidase N-terminal domain-containing protein</fullName>
    </recommendedName>
</protein>
<evidence type="ECO:0000313" key="3">
    <source>
        <dbReference type="Proteomes" id="UP000758155"/>
    </source>
</evidence>
<dbReference type="InterPro" id="IPR001155">
    <property type="entry name" value="OxRdtase_FMN_N"/>
</dbReference>
<dbReference type="PANTHER" id="PTHR22893">
    <property type="entry name" value="NADH OXIDOREDUCTASE-RELATED"/>
    <property type="match status" value="1"/>
</dbReference>
<evidence type="ECO:0000259" key="1">
    <source>
        <dbReference type="Pfam" id="PF00724"/>
    </source>
</evidence>